<sequence length="422" mass="49787">MADTITLTKSDRQYLLQKFNDFKDSSGCRENNKCPILAEAAKIRLKSQVKKHIIKQKKTGIKFVESNYTKYHIYSSCLIENRQKYEELFTIKPNCEYFILNGGIYYIQFDKILELFDQFIVRANDLSWPTFRRLVGKLNKDQDEISINKTAVIFFCAALGVKLEDLERYQTTDKHIQPLFKQIYHEETREEKIERQQIDNCLSSCFNYDSELAQLKQIALKCDHRMQLYTLIGDDRRYFQWLIKRIKYEIKQWNYLEDCVIIDDISVTSSSINFSSEYLKSRLREKIRINTIKKELNKRNIIMIVKNVDCLDPASLQEIIINQFWNQLKKSVSNSTGFFLLILLSQKNLSFVGSNILENIPIIPLENQFDEQDFIKIIPKLAIALNDQNNWNENTVNWLLEQSDGGNPEKTFTAFHQKIQIN</sequence>
<dbReference type="Proteomes" id="UP000003781">
    <property type="component" value="Unassembled WGS sequence"/>
</dbReference>
<evidence type="ECO:0000313" key="2">
    <source>
        <dbReference type="EMBL" id="EAZ89371.1"/>
    </source>
</evidence>
<name>A3IVY5_9CHRO</name>
<gene>
    <name evidence="2" type="ORF">CY0110_30860</name>
</gene>
<evidence type="ECO:0000313" key="3">
    <source>
        <dbReference type="Proteomes" id="UP000003781"/>
    </source>
</evidence>
<comment type="caution">
    <text evidence="2">The sequence shown here is derived from an EMBL/GenBank/DDBJ whole genome shotgun (WGS) entry which is preliminary data.</text>
</comment>
<accession>A3IVY5</accession>
<dbReference type="Pfam" id="PF19995">
    <property type="entry name" value="iSTAND"/>
    <property type="match status" value="1"/>
</dbReference>
<reference evidence="2 3" key="1">
    <citation type="submission" date="2007-03" db="EMBL/GenBank/DDBJ databases">
        <authorList>
            <person name="Stal L."/>
            <person name="Ferriera S."/>
            <person name="Johnson J."/>
            <person name="Kravitz S."/>
            <person name="Beeson K."/>
            <person name="Sutton G."/>
            <person name="Rogers Y.-H."/>
            <person name="Friedman R."/>
            <person name="Frazier M."/>
            <person name="Venter J.C."/>
        </authorList>
    </citation>
    <scope>NUCLEOTIDE SEQUENCE [LARGE SCALE GENOMIC DNA]</scope>
    <source>
        <strain evidence="2 3">CCY0110</strain>
    </source>
</reference>
<dbReference type="InterPro" id="IPR045475">
    <property type="entry name" value="iSTAND"/>
</dbReference>
<evidence type="ECO:0000259" key="1">
    <source>
        <dbReference type="Pfam" id="PF19995"/>
    </source>
</evidence>
<dbReference type="AlphaFoldDB" id="A3IVY5"/>
<feature type="domain" description="Inactive STAND" evidence="1">
    <location>
        <begin position="207"/>
        <end position="343"/>
    </location>
</feature>
<organism evidence="2 3">
    <name type="scientific">Crocosphaera chwakensis CCY0110</name>
    <dbReference type="NCBI Taxonomy" id="391612"/>
    <lineage>
        <taxon>Bacteria</taxon>
        <taxon>Bacillati</taxon>
        <taxon>Cyanobacteriota</taxon>
        <taxon>Cyanophyceae</taxon>
        <taxon>Oscillatoriophycideae</taxon>
        <taxon>Chroococcales</taxon>
        <taxon>Aphanothecaceae</taxon>
        <taxon>Crocosphaera</taxon>
        <taxon>Crocosphaera chwakensis</taxon>
    </lineage>
</organism>
<proteinExistence type="predicted"/>
<dbReference type="EMBL" id="AAXW01000046">
    <property type="protein sequence ID" value="EAZ89371.1"/>
    <property type="molecule type" value="Genomic_DNA"/>
</dbReference>
<dbReference type="RefSeq" id="WP_008277542.1">
    <property type="nucleotide sequence ID" value="NZ_AAXW01000046.1"/>
</dbReference>
<keyword evidence="3" id="KW-1185">Reference proteome</keyword>
<protein>
    <recommendedName>
        <fullName evidence="1">Inactive STAND domain-containing protein</fullName>
    </recommendedName>
</protein>